<dbReference type="EMBL" id="BMXP01000002">
    <property type="protein sequence ID" value="GGW80453.1"/>
    <property type="molecule type" value="Genomic_DNA"/>
</dbReference>
<sequence length="148" mass="16151">MALKDELSAAQKEAMRAKDKTRLGTIRMALAAIRQREIDEQITLSDTDVLAILTKMVKQRQDAAAQYDDAGRDDLASKEREEITVLEDFMPAPLSDAELDTLIDDAVTATGASGMQDMGKVMGTLKPQVQGRADMGAVSQKIKARLNQ</sequence>
<accession>A0A918JKJ4</accession>
<dbReference type="RefSeq" id="WP_189404311.1">
    <property type="nucleotide sequence ID" value="NZ_BMXP01000002.1"/>
</dbReference>
<dbReference type="AlphaFoldDB" id="A0A918JKJ4"/>
<dbReference type="InterPro" id="IPR003789">
    <property type="entry name" value="Asn/Gln_tRNA_amidoTrase-B-like"/>
</dbReference>
<protein>
    <submittedName>
        <fullName evidence="1">Aspartyl-tRNA amidotransferase subunit B</fullName>
    </submittedName>
</protein>
<evidence type="ECO:0000313" key="2">
    <source>
        <dbReference type="Proteomes" id="UP000631300"/>
    </source>
</evidence>
<dbReference type="InterPro" id="IPR042184">
    <property type="entry name" value="YqeY/Aim41_N"/>
</dbReference>
<dbReference type="PANTHER" id="PTHR28055:SF1">
    <property type="entry name" value="ALTERED INHERITANCE OF MITOCHONDRIA PROTEIN 41, MITOCHONDRIAL"/>
    <property type="match status" value="1"/>
</dbReference>
<reference evidence="1" key="2">
    <citation type="submission" date="2020-09" db="EMBL/GenBank/DDBJ databases">
        <authorList>
            <person name="Sun Q."/>
            <person name="Kim S."/>
        </authorList>
    </citation>
    <scope>NUCLEOTIDE SEQUENCE</scope>
    <source>
        <strain evidence="1">KCTC 22164</strain>
    </source>
</reference>
<dbReference type="GO" id="GO:0016884">
    <property type="term" value="F:carbon-nitrogen ligase activity, with glutamine as amido-N-donor"/>
    <property type="evidence" value="ECO:0007669"/>
    <property type="project" value="InterPro"/>
</dbReference>
<dbReference type="Gene3D" id="1.10.1510.10">
    <property type="entry name" value="Uncharacterised protein YqeY/AIM41 PF09424, N-terminal domain"/>
    <property type="match status" value="1"/>
</dbReference>
<dbReference type="Gene3D" id="1.10.10.410">
    <property type="match status" value="1"/>
</dbReference>
<dbReference type="Proteomes" id="UP000631300">
    <property type="component" value="Unassembled WGS sequence"/>
</dbReference>
<keyword evidence="2" id="KW-1185">Reference proteome</keyword>
<reference evidence="1" key="1">
    <citation type="journal article" date="2014" name="Int. J. Syst. Evol. Microbiol.">
        <title>Complete genome sequence of Corynebacterium casei LMG S-19264T (=DSM 44701T), isolated from a smear-ripened cheese.</title>
        <authorList>
            <consortium name="US DOE Joint Genome Institute (JGI-PGF)"/>
            <person name="Walter F."/>
            <person name="Albersmeier A."/>
            <person name="Kalinowski J."/>
            <person name="Ruckert C."/>
        </authorList>
    </citation>
    <scope>NUCLEOTIDE SEQUENCE</scope>
    <source>
        <strain evidence="1">KCTC 22164</strain>
    </source>
</reference>
<name>A0A918JKJ4_9ALTE</name>
<dbReference type="InterPro" id="IPR023168">
    <property type="entry name" value="GatB_Yqey_C_2"/>
</dbReference>
<dbReference type="Pfam" id="PF09424">
    <property type="entry name" value="YqeY"/>
    <property type="match status" value="1"/>
</dbReference>
<evidence type="ECO:0000313" key="1">
    <source>
        <dbReference type="EMBL" id="GGW80453.1"/>
    </source>
</evidence>
<proteinExistence type="predicted"/>
<gene>
    <name evidence="1" type="ORF">GCM10007391_11710</name>
</gene>
<dbReference type="InterPro" id="IPR019004">
    <property type="entry name" value="YqeY/Aim41"/>
</dbReference>
<comment type="caution">
    <text evidence="1">The sequence shown here is derived from an EMBL/GenBank/DDBJ whole genome shotgun (WGS) entry which is preliminary data.</text>
</comment>
<dbReference type="SUPFAM" id="SSF89095">
    <property type="entry name" value="GatB/YqeY motif"/>
    <property type="match status" value="1"/>
</dbReference>
<organism evidence="1 2">
    <name type="scientific">Alteromonas halophila</name>
    <dbReference type="NCBI Taxonomy" id="516698"/>
    <lineage>
        <taxon>Bacteria</taxon>
        <taxon>Pseudomonadati</taxon>
        <taxon>Pseudomonadota</taxon>
        <taxon>Gammaproteobacteria</taxon>
        <taxon>Alteromonadales</taxon>
        <taxon>Alteromonadaceae</taxon>
        <taxon>Alteromonas/Salinimonas group</taxon>
        <taxon>Alteromonas</taxon>
    </lineage>
</organism>
<dbReference type="PANTHER" id="PTHR28055">
    <property type="entry name" value="ALTERED INHERITANCE OF MITOCHONDRIA PROTEIN 41, MITOCHONDRIAL"/>
    <property type="match status" value="1"/>
</dbReference>